<dbReference type="InterPro" id="IPR029063">
    <property type="entry name" value="SAM-dependent_MTases_sf"/>
</dbReference>
<keyword evidence="2 5" id="KW-0808">Transferase</keyword>
<keyword evidence="6" id="KW-1185">Reference proteome</keyword>
<keyword evidence="1 5" id="KW-0489">Methyltransferase</keyword>
<organism evidence="5 6">
    <name type="scientific">Roseococcus suduntuyensis</name>
    <dbReference type="NCBI Taxonomy" id="455361"/>
    <lineage>
        <taxon>Bacteria</taxon>
        <taxon>Pseudomonadati</taxon>
        <taxon>Pseudomonadota</taxon>
        <taxon>Alphaproteobacteria</taxon>
        <taxon>Acetobacterales</taxon>
        <taxon>Roseomonadaceae</taxon>
        <taxon>Roseococcus</taxon>
    </lineage>
</organism>
<dbReference type="RefSeq" id="WP_184383258.1">
    <property type="nucleotide sequence ID" value="NZ_JACIDJ010000002.1"/>
</dbReference>
<dbReference type="SUPFAM" id="SSF48452">
    <property type="entry name" value="TPR-like"/>
    <property type="match status" value="2"/>
</dbReference>
<feature type="domain" description="Methyltransferase" evidence="4">
    <location>
        <begin position="317"/>
        <end position="407"/>
    </location>
</feature>
<dbReference type="GO" id="GO:0008168">
    <property type="term" value="F:methyltransferase activity"/>
    <property type="evidence" value="ECO:0007669"/>
    <property type="project" value="UniProtKB-KW"/>
</dbReference>
<dbReference type="CDD" id="cd02440">
    <property type="entry name" value="AdoMet_MTases"/>
    <property type="match status" value="1"/>
</dbReference>
<dbReference type="InterPro" id="IPR041698">
    <property type="entry name" value="Methyltransf_25"/>
</dbReference>
<evidence type="ECO:0000256" key="1">
    <source>
        <dbReference type="ARBA" id="ARBA00022603"/>
    </source>
</evidence>
<dbReference type="PANTHER" id="PTHR43861">
    <property type="entry name" value="TRANS-ACONITATE 2-METHYLTRANSFERASE-RELATED"/>
    <property type="match status" value="1"/>
</dbReference>
<comment type="caution">
    <text evidence="5">The sequence shown here is derived from an EMBL/GenBank/DDBJ whole genome shotgun (WGS) entry which is preliminary data.</text>
</comment>
<evidence type="ECO:0000313" key="5">
    <source>
        <dbReference type="EMBL" id="MBB3898170.1"/>
    </source>
</evidence>
<feature type="repeat" description="TPR" evidence="3">
    <location>
        <begin position="214"/>
        <end position="247"/>
    </location>
</feature>
<dbReference type="AlphaFoldDB" id="A0A840ACV3"/>
<evidence type="ECO:0000256" key="2">
    <source>
        <dbReference type="ARBA" id="ARBA00022679"/>
    </source>
</evidence>
<dbReference type="InterPro" id="IPR011990">
    <property type="entry name" value="TPR-like_helical_dom_sf"/>
</dbReference>
<reference evidence="5 6" key="1">
    <citation type="submission" date="2020-08" db="EMBL/GenBank/DDBJ databases">
        <title>Genomic Encyclopedia of Type Strains, Phase IV (KMG-IV): sequencing the most valuable type-strain genomes for metagenomic binning, comparative biology and taxonomic classification.</title>
        <authorList>
            <person name="Goeker M."/>
        </authorList>
    </citation>
    <scope>NUCLEOTIDE SEQUENCE [LARGE SCALE GENOMIC DNA]</scope>
    <source>
        <strain evidence="5 6">DSM 19979</strain>
    </source>
</reference>
<name>A0A840ACV3_9PROT</name>
<keyword evidence="3" id="KW-0802">TPR repeat</keyword>
<gene>
    <name evidence="5" type="ORF">GGQ83_001607</name>
</gene>
<evidence type="ECO:0000256" key="3">
    <source>
        <dbReference type="PROSITE-ProRule" id="PRU00339"/>
    </source>
</evidence>
<evidence type="ECO:0000259" key="4">
    <source>
        <dbReference type="Pfam" id="PF13649"/>
    </source>
</evidence>
<sequence length="475" mass="50028">MNIHATHDAAALRLLDRGRDLLRDRRPADAALLLSRAAALPAAPAEAHGLLAEALMESDDPPAALVAADAALALRDDAALRLLRARIRRVLGHADGAMDDAAAAVMAAPSDRDAKALLATCLSEAGRHDEAIFLFHQAFVAEPEAPHRSAMLAMAMMRGGRHAAAEELYALAHSMAPYARGIVPLRAQNALLDGDPHKAIALIEGALGHQQGEAALYSVLGQARQRLGQHEAAAEAYAEAARLDPADTYLQHLAAAMANAGAAPDRASDRYVTDVFDGYANRFEAALFALGYRVPGVMLKLIESQGYAPGGRHLGDVLDLGCGTGLMGATLHDMLGGRLVGVDLSPRMLGEAGAKGVYTELRCAEITTAMAADTTLYDLILLSDVLCYFGRLDAVLGAVASRLKPGGLVALSIESGAAEGGWELQASARYRHDPGYLRAVLERAGLATLEFREETLRWEGEATVPGVIALARRGG</sequence>
<protein>
    <submittedName>
        <fullName evidence="5">Putative TPR repeat methyltransferase</fullName>
    </submittedName>
</protein>
<evidence type="ECO:0000313" key="6">
    <source>
        <dbReference type="Proteomes" id="UP000553193"/>
    </source>
</evidence>
<dbReference type="PROSITE" id="PS50005">
    <property type="entry name" value="TPR"/>
    <property type="match status" value="1"/>
</dbReference>
<accession>A0A840ACV3</accession>
<dbReference type="Gene3D" id="1.25.40.10">
    <property type="entry name" value="Tetratricopeptide repeat domain"/>
    <property type="match status" value="3"/>
</dbReference>
<dbReference type="Gene3D" id="3.40.50.150">
    <property type="entry name" value="Vaccinia Virus protein VP39"/>
    <property type="match status" value="1"/>
</dbReference>
<dbReference type="InterPro" id="IPR019734">
    <property type="entry name" value="TPR_rpt"/>
</dbReference>
<dbReference type="GO" id="GO:0032259">
    <property type="term" value="P:methylation"/>
    <property type="evidence" value="ECO:0007669"/>
    <property type="project" value="UniProtKB-KW"/>
</dbReference>
<dbReference type="SMART" id="SM00028">
    <property type="entry name" value="TPR"/>
    <property type="match status" value="3"/>
</dbReference>
<dbReference type="EMBL" id="JACIDJ010000002">
    <property type="protein sequence ID" value="MBB3898170.1"/>
    <property type="molecule type" value="Genomic_DNA"/>
</dbReference>
<dbReference type="PANTHER" id="PTHR43861:SF1">
    <property type="entry name" value="TRANS-ACONITATE 2-METHYLTRANSFERASE"/>
    <property type="match status" value="1"/>
</dbReference>
<dbReference type="Pfam" id="PF13649">
    <property type="entry name" value="Methyltransf_25"/>
    <property type="match status" value="1"/>
</dbReference>
<dbReference type="Pfam" id="PF13181">
    <property type="entry name" value="TPR_8"/>
    <property type="match status" value="1"/>
</dbReference>
<dbReference type="SUPFAM" id="SSF53335">
    <property type="entry name" value="S-adenosyl-L-methionine-dependent methyltransferases"/>
    <property type="match status" value="1"/>
</dbReference>
<proteinExistence type="predicted"/>
<dbReference type="Proteomes" id="UP000553193">
    <property type="component" value="Unassembled WGS sequence"/>
</dbReference>